<keyword evidence="6" id="KW-0834">Unfolded protein response</keyword>
<evidence type="ECO:0000313" key="11">
    <source>
        <dbReference type="Proteomes" id="UP000002281"/>
    </source>
</evidence>
<evidence type="ECO:0000256" key="2">
    <source>
        <dbReference type="ARBA" id="ARBA00022692"/>
    </source>
</evidence>
<accession>A0A9L0R8S8</accession>
<sequence length="60" mass="6921">MLREKVYEHSNNTIISKQRPREVFTPEDEASIGPWLLALFISVVCGSIIFQIIQNIRMGM</sequence>
<reference evidence="10" key="3">
    <citation type="submission" date="2025-09" db="UniProtKB">
        <authorList>
            <consortium name="Ensembl"/>
        </authorList>
    </citation>
    <scope>IDENTIFICATION</scope>
    <source>
        <strain evidence="10">Thoroughbred</strain>
    </source>
</reference>
<comment type="function">
    <text evidence="9">Interacts with target proteins during translocation into the lumen of the endoplasmic reticulum. Protects unfolded target proteins against degradation and facilitate correct glycosylation.</text>
</comment>
<evidence type="ECO:0000256" key="9">
    <source>
        <dbReference type="RuleBase" id="RU364120"/>
    </source>
</evidence>
<evidence type="ECO:0000256" key="5">
    <source>
        <dbReference type="ARBA" id="ARBA00023136"/>
    </source>
</evidence>
<dbReference type="Ensembl" id="ENSECAT00000125403.1">
    <property type="protein sequence ID" value="ENSECAP00000060432.1"/>
    <property type="gene ID" value="ENSECAG00000044353.1"/>
</dbReference>
<evidence type="ECO:0000313" key="10">
    <source>
        <dbReference type="Ensembl" id="ENSECAP00000060432.1"/>
    </source>
</evidence>
<comment type="similarity">
    <text evidence="1 9">Belongs to the RAMP4 family.</text>
</comment>
<keyword evidence="3 9" id="KW-0256">Endoplasmic reticulum</keyword>
<dbReference type="GeneTree" id="ENSGT01060000249039"/>
<organism evidence="10 11">
    <name type="scientific">Equus caballus</name>
    <name type="common">Horse</name>
    <dbReference type="NCBI Taxonomy" id="9796"/>
    <lineage>
        <taxon>Eukaryota</taxon>
        <taxon>Metazoa</taxon>
        <taxon>Chordata</taxon>
        <taxon>Craniata</taxon>
        <taxon>Vertebrata</taxon>
        <taxon>Euteleostomi</taxon>
        <taxon>Mammalia</taxon>
        <taxon>Eutheria</taxon>
        <taxon>Laurasiatheria</taxon>
        <taxon>Perissodactyla</taxon>
        <taxon>Equidae</taxon>
        <taxon>Equus</taxon>
    </lineage>
</organism>
<name>A0A9L0R8S8_HORSE</name>
<dbReference type="InterPro" id="IPR010580">
    <property type="entry name" value="ER_stress-assoc"/>
</dbReference>
<protein>
    <recommendedName>
        <fullName evidence="9">Stress-associated endoplasmic reticulum protein</fullName>
    </recommendedName>
</protein>
<keyword evidence="4 9" id="KW-1133">Transmembrane helix</keyword>
<evidence type="ECO:0000256" key="1">
    <source>
        <dbReference type="ARBA" id="ARBA00005500"/>
    </source>
</evidence>
<comment type="function">
    <text evidence="7">Interacts with target proteins during their translocation into the lumen of the endoplasmic reticulum. Protects unfolded target proteins against degradation during ER stress. May facilitate glycosylation of target proteins after termination of ER stress. May modulate the use of N-glycosylation sites on target proteins.</text>
</comment>
<reference evidence="10" key="2">
    <citation type="submission" date="2025-08" db="UniProtKB">
        <authorList>
            <consortium name="Ensembl"/>
        </authorList>
    </citation>
    <scope>IDENTIFICATION</scope>
    <source>
        <strain evidence="10">Thoroughbred</strain>
    </source>
</reference>
<evidence type="ECO:0000256" key="3">
    <source>
        <dbReference type="ARBA" id="ARBA00022824"/>
    </source>
</evidence>
<feature type="transmembrane region" description="Helical" evidence="9">
    <location>
        <begin position="32"/>
        <end position="53"/>
    </location>
</feature>
<dbReference type="AlphaFoldDB" id="A0A9L0R8S8"/>
<dbReference type="GO" id="GO:0006986">
    <property type="term" value="P:response to unfolded protein"/>
    <property type="evidence" value="ECO:0007669"/>
    <property type="project" value="UniProtKB-KW"/>
</dbReference>
<evidence type="ECO:0000256" key="4">
    <source>
        <dbReference type="ARBA" id="ARBA00022989"/>
    </source>
</evidence>
<dbReference type="GO" id="GO:0005789">
    <property type="term" value="C:endoplasmic reticulum membrane"/>
    <property type="evidence" value="ECO:0007669"/>
    <property type="project" value="UniProtKB-SubCell"/>
</dbReference>
<dbReference type="PANTHER" id="PTHR15601:SF14">
    <property type="entry name" value="STRESS-ASSOCIATED ENDOPLASMIC RETICULUM PROTEIN 1"/>
    <property type="match status" value="1"/>
</dbReference>
<comment type="subunit">
    <text evidence="8">Interacts with SEC61B, SEC61A1 and the SEC61 complex. Interacts with CANX.</text>
</comment>
<comment type="subcellular location">
    <subcellularLocation>
        <location evidence="9">Membrane</location>
        <topology evidence="9">Single-pass membrane protein</topology>
    </subcellularLocation>
    <subcellularLocation>
        <location evidence="9">Endoplasmic reticulum membrane</location>
        <topology evidence="9">Single-pass membrane protein</topology>
    </subcellularLocation>
</comment>
<dbReference type="PANTHER" id="PTHR15601">
    <property type="entry name" value="STRESS ASSOCIATED ENDOPLASMIC RETICULUM PROTEIN SERP1/RAMP4"/>
    <property type="match status" value="1"/>
</dbReference>
<keyword evidence="5 9" id="KW-0472">Membrane</keyword>
<dbReference type="Pfam" id="PF06624">
    <property type="entry name" value="RAMP4"/>
    <property type="match status" value="1"/>
</dbReference>
<evidence type="ECO:0000256" key="7">
    <source>
        <dbReference type="ARBA" id="ARBA00037157"/>
    </source>
</evidence>
<evidence type="ECO:0000256" key="8">
    <source>
        <dbReference type="ARBA" id="ARBA00038831"/>
    </source>
</evidence>
<proteinExistence type="inferred from homology"/>
<evidence type="ECO:0000256" key="6">
    <source>
        <dbReference type="ARBA" id="ARBA00023230"/>
    </source>
</evidence>
<reference evidence="10 11" key="1">
    <citation type="journal article" date="2009" name="Science">
        <title>Genome sequence, comparative analysis, and population genetics of the domestic horse.</title>
        <authorList>
            <consortium name="Broad Institute Genome Sequencing Platform"/>
            <consortium name="Broad Institute Whole Genome Assembly Team"/>
            <person name="Wade C.M."/>
            <person name="Giulotto E."/>
            <person name="Sigurdsson S."/>
            <person name="Zoli M."/>
            <person name="Gnerre S."/>
            <person name="Imsland F."/>
            <person name="Lear T.L."/>
            <person name="Adelson D.L."/>
            <person name="Bailey E."/>
            <person name="Bellone R.R."/>
            <person name="Bloecker H."/>
            <person name="Distl O."/>
            <person name="Edgar R.C."/>
            <person name="Garber M."/>
            <person name="Leeb T."/>
            <person name="Mauceli E."/>
            <person name="MacLeod J.N."/>
            <person name="Penedo M.C.T."/>
            <person name="Raison J.M."/>
            <person name="Sharpe T."/>
            <person name="Vogel J."/>
            <person name="Andersson L."/>
            <person name="Antczak D.F."/>
            <person name="Biagi T."/>
            <person name="Binns M.M."/>
            <person name="Chowdhary B.P."/>
            <person name="Coleman S.J."/>
            <person name="Della Valle G."/>
            <person name="Fryc S."/>
            <person name="Guerin G."/>
            <person name="Hasegawa T."/>
            <person name="Hill E.W."/>
            <person name="Jurka J."/>
            <person name="Kiialainen A."/>
            <person name="Lindgren G."/>
            <person name="Liu J."/>
            <person name="Magnani E."/>
            <person name="Mickelson J.R."/>
            <person name="Murray J."/>
            <person name="Nergadze S.G."/>
            <person name="Onofrio R."/>
            <person name="Pedroni S."/>
            <person name="Piras M.F."/>
            <person name="Raudsepp T."/>
            <person name="Rocchi M."/>
            <person name="Roeed K.H."/>
            <person name="Ryder O.A."/>
            <person name="Searle S."/>
            <person name="Skow L."/>
            <person name="Swinburne J.E."/>
            <person name="Syvaenen A.C."/>
            <person name="Tozaki T."/>
            <person name="Valberg S.J."/>
            <person name="Vaudin M."/>
            <person name="White J.R."/>
            <person name="Zody M.C."/>
            <person name="Lander E.S."/>
            <person name="Lindblad-Toh K."/>
        </authorList>
    </citation>
    <scope>NUCLEOTIDE SEQUENCE [LARGE SCALE GENOMIC DNA]</scope>
    <source>
        <strain evidence="10 11">Thoroughbred</strain>
    </source>
</reference>
<keyword evidence="11" id="KW-1185">Reference proteome</keyword>
<dbReference type="Proteomes" id="UP000002281">
    <property type="component" value="Chromosome 23"/>
</dbReference>
<keyword evidence="2 9" id="KW-0812">Transmembrane</keyword>